<name>A0ACC1D7B3_9NEOP</name>
<organism evidence="1 2">
    <name type="scientific">Dendrolimus kikuchii</name>
    <dbReference type="NCBI Taxonomy" id="765133"/>
    <lineage>
        <taxon>Eukaryota</taxon>
        <taxon>Metazoa</taxon>
        <taxon>Ecdysozoa</taxon>
        <taxon>Arthropoda</taxon>
        <taxon>Hexapoda</taxon>
        <taxon>Insecta</taxon>
        <taxon>Pterygota</taxon>
        <taxon>Neoptera</taxon>
        <taxon>Endopterygota</taxon>
        <taxon>Lepidoptera</taxon>
        <taxon>Glossata</taxon>
        <taxon>Ditrysia</taxon>
        <taxon>Bombycoidea</taxon>
        <taxon>Lasiocampidae</taxon>
        <taxon>Dendrolimus</taxon>
    </lineage>
</organism>
<sequence length="630" mass="71093">MEFEQRQGTSWRWPLLISVVFLNICLSSPVLSYGVFLVHLSELNIPTWLGLAAPTLYILTYGLTQCWCREAADSWGGTIGYRVLAAVGLVIVVVSLLICAFIPLHIQPFVYGILGGLGSSLLSAQVDAVLFDTYDTRLALIRGLCFAGQAVGQALFPHIITALIDYYGYSNSFIVFAALMLQTLPAILLMRVDDSIRRPVSFSRYSDLAKTYAIFSNDNIENNYYATELQLHDLGKKCWKSPSDDNLHREFDSKDEASYDNEIVTTITPPPSPEEKRRNIFGVEILPEIPEESEESDDDEDRFVTDKDKSRNKIKRLSVAIKRLSTLGDSLDDCISKQIRRDSHHSVNSDNKEYSEVEVTYDNISPVTDIQREKIFNSFSFRCQSAYASMRRRIWMPSYRVYSIRRRLVYFMYNVNDTFVKPLTRSLSCWRFYPSLLLAFSKLSLTAISLVLLPMIGTQTHPKISTSDSNFLLSLYGFTWICFLLSMPWLATTPKRNYQYIALIGLIVSTAACFVLAEATSHDTISIGCVVAGFGYGAISTCWETTVQDYVGARKWSKIHSPLETLSSCVLTVFVIGISFIVDQKDGLQKTIFILASVLGIITVLWAVIAAIAIYVTKLRSIRLGRRWIF</sequence>
<gene>
    <name evidence="1" type="ORF">K1T71_005185</name>
</gene>
<dbReference type="Proteomes" id="UP000824533">
    <property type="component" value="Linkage Group LG08"/>
</dbReference>
<proteinExistence type="predicted"/>
<protein>
    <submittedName>
        <fullName evidence="1">Uncharacterized protein</fullName>
    </submittedName>
</protein>
<evidence type="ECO:0000313" key="2">
    <source>
        <dbReference type="Proteomes" id="UP000824533"/>
    </source>
</evidence>
<keyword evidence="2" id="KW-1185">Reference proteome</keyword>
<evidence type="ECO:0000313" key="1">
    <source>
        <dbReference type="EMBL" id="KAJ0179473.1"/>
    </source>
</evidence>
<comment type="caution">
    <text evidence="1">The sequence shown here is derived from an EMBL/GenBank/DDBJ whole genome shotgun (WGS) entry which is preliminary data.</text>
</comment>
<dbReference type="EMBL" id="CM034394">
    <property type="protein sequence ID" value="KAJ0179473.1"/>
    <property type="molecule type" value="Genomic_DNA"/>
</dbReference>
<accession>A0ACC1D7B3</accession>
<reference evidence="1 2" key="1">
    <citation type="journal article" date="2021" name="Front. Genet.">
        <title>Chromosome-Level Genome Assembly Reveals Significant Gene Expansion in the Toll and IMD Signaling Pathways of Dendrolimus kikuchii.</title>
        <authorList>
            <person name="Zhou J."/>
            <person name="Wu P."/>
            <person name="Xiong Z."/>
            <person name="Liu N."/>
            <person name="Zhao N."/>
            <person name="Ji M."/>
            <person name="Qiu Y."/>
            <person name="Yang B."/>
        </authorList>
    </citation>
    <scope>NUCLEOTIDE SEQUENCE [LARGE SCALE GENOMIC DNA]</scope>
    <source>
        <strain evidence="1">Ann1</strain>
    </source>
</reference>